<dbReference type="OrthoDB" id="5062115at2759"/>
<proteinExistence type="predicted"/>
<keyword evidence="1" id="KW-0472">Membrane</keyword>
<sequence length="152" mass="16997">MINLLDARQAFVRFSKNSLLICHMCSGVFRVIGYLGYYIVKPKYIELQYRQSASSASFFTGNSWRFTSDKPIKKFYNRLGAASVLTMAIGTMAGGIIIKKFRPNARSIAIFVVLVELLSALAIFSGMFLQCPTPQFFGLEQLNPSLSQNPYG</sequence>
<feature type="transmembrane region" description="Helical" evidence="1">
    <location>
        <begin position="75"/>
        <end position="96"/>
    </location>
</feature>
<organism evidence="2 3">
    <name type="scientific">Euroglyphus maynei</name>
    <name type="common">Mayne's house dust mite</name>
    <dbReference type="NCBI Taxonomy" id="6958"/>
    <lineage>
        <taxon>Eukaryota</taxon>
        <taxon>Metazoa</taxon>
        <taxon>Ecdysozoa</taxon>
        <taxon>Arthropoda</taxon>
        <taxon>Chelicerata</taxon>
        <taxon>Arachnida</taxon>
        <taxon>Acari</taxon>
        <taxon>Acariformes</taxon>
        <taxon>Sarcoptiformes</taxon>
        <taxon>Astigmata</taxon>
        <taxon>Psoroptidia</taxon>
        <taxon>Analgoidea</taxon>
        <taxon>Pyroglyphidae</taxon>
        <taxon>Pyroglyphinae</taxon>
        <taxon>Euroglyphus</taxon>
    </lineage>
</organism>
<dbReference type="EMBL" id="MUJZ01062507">
    <property type="protein sequence ID" value="OTF71116.1"/>
    <property type="molecule type" value="Genomic_DNA"/>
</dbReference>
<protein>
    <submittedName>
        <fullName evidence="2">Uncharacterized protein</fullName>
    </submittedName>
</protein>
<accession>A0A1Y3AUI3</accession>
<dbReference type="GO" id="GO:0043252">
    <property type="term" value="P:sodium-independent organic anion transport"/>
    <property type="evidence" value="ECO:0007669"/>
    <property type="project" value="TreeGrafter"/>
</dbReference>
<dbReference type="AlphaFoldDB" id="A0A1Y3AUI3"/>
<evidence type="ECO:0000313" key="3">
    <source>
        <dbReference type="Proteomes" id="UP000194236"/>
    </source>
</evidence>
<dbReference type="GO" id="GO:0015347">
    <property type="term" value="F:sodium-independent organic anion transmembrane transporter activity"/>
    <property type="evidence" value="ECO:0007669"/>
    <property type="project" value="TreeGrafter"/>
</dbReference>
<feature type="transmembrane region" description="Helical" evidence="1">
    <location>
        <begin position="20"/>
        <end position="40"/>
    </location>
</feature>
<keyword evidence="1" id="KW-0812">Transmembrane</keyword>
<dbReference type="Proteomes" id="UP000194236">
    <property type="component" value="Unassembled WGS sequence"/>
</dbReference>
<reference evidence="2 3" key="1">
    <citation type="submission" date="2017-03" db="EMBL/GenBank/DDBJ databases">
        <title>Genome Survey of Euroglyphus maynei.</title>
        <authorList>
            <person name="Arlian L.G."/>
            <person name="Morgan M.S."/>
            <person name="Rider S.D."/>
        </authorList>
    </citation>
    <scope>NUCLEOTIDE SEQUENCE [LARGE SCALE GENOMIC DNA]</scope>
    <source>
        <strain evidence="2">Arlian Lab</strain>
        <tissue evidence="2">Whole body</tissue>
    </source>
</reference>
<dbReference type="InterPro" id="IPR004156">
    <property type="entry name" value="OATP"/>
</dbReference>
<dbReference type="GO" id="GO:0016323">
    <property type="term" value="C:basolateral plasma membrane"/>
    <property type="evidence" value="ECO:0007669"/>
    <property type="project" value="TreeGrafter"/>
</dbReference>
<dbReference type="PANTHER" id="PTHR11388">
    <property type="entry name" value="ORGANIC ANION TRANSPORTER"/>
    <property type="match status" value="1"/>
</dbReference>
<evidence type="ECO:0000256" key="1">
    <source>
        <dbReference type="SAM" id="Phobius"/>
    </source>
</evidence>
<evidence type="ECO:0000313" key="2">
    <source>
        <dbReference type="EMBL" id="OTF71116.1"/>
    </source>
</evidence>
<name>A0A1Y3AUI3_EURMA</name>
<dbReference type="PANTHER" id="PTHR11388:SF76">
    <property type="entry name" value="SOLUTE CARRIER ORGANIC ANION TRANSPORTER FAMILY MEMBER"/>
    <property type="match status" value="1"/>
</dbReference>
<gene>
    <name evidence="2" type="ORF">BLA29_011792</name>
</gene>
<feature type="transmembrane region" description="Helical" evidence="1">
    <location>
        <begin position="108"/>
        <end position="129"/>
    </location>
</feature>
<comment type="caution">
    <text evidence="2">The sequence shown here is derived from an EMBL/GenBank/DDBJ whole genome shotgun (WGS) entry which is preliminary data.</text>
</comment>
<dbReference type="Pfam" id="PF03137">
    <property type="entry name" value="OATP"/>
    <property type="match status" value="1"/>
</dbReference>
<keyword evidence="1" id="KW-1133">Transmembrane helix</keyword>
<keyword evidence="3" id="KW-1185">Reference proteome</keyword>